<keyword evidence="5" id="KW-0496">Mitochondrion</keyword>
<organism evidence="7 8">
    <name type="scientific">Saccharomyces eubayanus</name>
    <name type="common">Yeast</name>
    <dbReference type="NCBI Taxonomy" id="1080349"/>
    <lineage>
        <taxon>Eukaryota</taxon>
        <taxon>Fungi</taxon>
        <taxon>Dikarya</taxon>
        <taxon>Ascomycota</taxon>
        <taxon>Saccharomycotina</taxon>
        <taxon>Saccharomycetes</taxon>
        <taxon>Saccharomycetales</taxon>
        <taxon>Saccharomycetaceae</taxon>
        <taxon>Saccharomyces</taxon>
    </lineage>
</organism>
<comment type="catalytic activity">
    <reaction evidence="5">
        <text>L-glutamyl-tRNA(Gln) + L-glutamine + ATP + H2O = L-glutaminyl-tRNA(Gln) + L-glutamate + ADP + phosphate + H(+)</text>
        <dbReference type="Rhea" id="RHEA:17521"/>
        <dbReference type="Rhea" id="RHEA-COMP:9681"/>
        <dbReference type="Rhea" id="RHEA-COMP:9684"/>
        <dbReference type="ChEBI" id="CHEBI:15377"/>
        <dbReference type="ChEBI" id="CHEBI:15378"/>
        <dbReference type="ChEBI" id="CHEBI:29985"/>
        <dbReference type="ChEBI" id="CHEBI:30616"/>
        <dbReference type="ChEBI" id="CHEBI:43474"/>
        <dbReference type="ChEBI" id="CHEBI:58359"/>
        <dbReference type="ChEBI" id="CHEBI:78520"/>
        <dbReference type="ChEBI" id="CHEBI:78521"/>
        <dbReference type="ChEBI" id="CHEBI:456216"/>
        <dbReference type="EC" id="6.3.5.7"/>
    </reaction>
</comment>
<accession>A0ABN8VLM7</accession>
<dbReference type="InterPro" id="IPR036928">
    <property type="entry name" value="AS_sf"/>
</dbReference>
<evidence type="ECO:0000313" key="8">
    <source>
        <dbReference type="Proteomes" id="UP001152964"/>
    </source>
</evidence>
<evidence type="ECO:0000256" key="2">
    <source>
        <dbReference type="ARBA" id="ARBA00022741"/>
    </source>
</evidence>
<comment type="subunit">
    <text evidence="5">Subunit of the heterotrimeric GatFAB amidotransferase (AdT) complex, composed of A, B and F subunits.</text>
</comment>
<evidence type="ECO:0000256" key="5">
    <source>
        <dbReference type="HAMAP-Rule" id="MF_03150"/>
    </source>
</evidence>
<keyword evidence="8" id="KW-1185">Reference proteome</keyword>
<feature type="active site" description="Charge relay system" evidence="5">
    <location>
        <position position="162"/>
    </location>
</feature>
<dbReference type="Pfam" id="PF01425">
    <property type="entry name" value="Amidase"/>
    <property type="match status" value="1"/>
</dbReference>
<dbReference type="PANTHER" id="PTHR11895:SF7">
    <property type="entry name" value="GLUTAMYL-TRNA(GLN) AMIDOTRANSFERASE SUBUNIT A, MITOCHONDRIAL"/>
    <property type="match status" value="1"/>
</dbReference>
<feature type="active site" description="Charge relay system" evidence="5">
    <location>
        <position position="84"/>
    </location>
</feature>
<gene>
    <name evidence="7" type="primary">U6500M04250</name>
    <name evidence="5" type="synonym">HER2</name>
    <name evidence="7" type="ORF">SEUBUCD650_0M04250</name>
</gene>
<dbReference type="Gene3D" id="3.90.1300.10">
    <property type="entry name" value="Amidase signature (AS) domain"/>
    <property type="match status" value="1"/>
</dbReference>
<evidence type="ECO:0000256" key="4">
    <source>
        <dbReference type="ARBA" id="ARBA00022917"/>
    </source>
</evidence>
<dbReference type="HAMAP" id="MF_00120">
    <property type="entry name" value="GatA"/>
    <property type="match status" value="1"/>
</dbReference>
<evidence type="ECO:0000256" key="3">
    <source>
        <dbReference type="ARBA" id="ARBA00022840"/>
    </source>
</evidence>
<proteinExistence type="inferred from homology"/>
<dbReference type="SUPFAM" id="SSF75304">
    <property type="entry name" value="Amidase signature (AS) enzymes"/>
    <property type="match status" value="1"/>
</dbReference>
<dbReference type="PANTHER" id="PTHR11895">
    <property type="entry name" value="TRANSAMIDASE"/>
    <property type="match status" value="1"/>
</dbReference>
<keyword evidence="2 5" id="KW-0547">Nucleotide-binding</keyword>
<feature type="domain" description="Amidase" evidence="6">
    <location>
        <begin position="66"/>
        <end position="489"/>
    </location>
</feature>
<dbReference type="InterPro" id="IPR000120">
    <property type="entry name" value="Amidase"/>
</dbReference>
<dbReference type="EC" id="6.3.5.7" evidence="5"/>
<comment type="function">
    <text evidence="5">Allows the formation of correctly charged Gln-tRNA(Gln) through the transamidation of misacylated Glu-tRNA(Gln) in the mitochondria. The reaction takes place in the presence of glutamine and ATP through an activated gamma-phospho-Glu-tRNA(Gln).</text>
</comment>
<dbReference type="InterPro" id="IPR004412">
    <property type="entry name" value="GatA"/>
</dbReference>
<dbReference type="InterPro" id="IPR023631">
    <property type="entry name" value="Amidase_dom"/>
</dbReference>
<dbReference type="NCBIfam" id="TIGR00132">
    <property type="entry name" value="gatA"/>
    <property type="match status" value="1"/>
</dbReference>
<keyword evidence="1 5" id="KW-0436">Ligase</keyword>
<keyword evidence="4 5" id="KW-0648">Protein biosynthesis</keyword>
<keyword evidence="3 5" id="KW-0067">ATP-binding</keyword>
<evidence type="ECO:0000259" key="6">
    <source>
        <dbReference type="Pfam" id="PF01425"/>
    </source>
</evidence>
<name>A0ABN8VLM7_SACEU</name>
<evidence type="ECO:0000313" key="7">
    <source>
        <dbReference type="EMBL" id="CAI1656856.1"/>
    </source>
</evidence>
<dbReference type="Proteomes" id="UP001152964">
    <property type="component" value="Chromosome 13"/>
</dbReference>
<comment type="subcellular location">
    <subcellularLocation>
        <location evidence="5">Mitochondrion</location>
    </subcellularLocation>
</comment>
<sequence length="496" mass="55134">MFFTAYWLEKSVYIINLSNLIRGRESDKTTTPNYATMPLKRSLKQPLQRLSDLQSKYNIFTSINTAANKEQTNKPLTNYVASIKDNIVTKDLPTTCASHMLENFKSPYDATVVKLLKQAGVHILGKTNLDEFGMGSGGIHSIRGAVINPLYPHEQRMIMGGSSSGAAASVVCDLVDFALGTDTGGSVRLPACYGSILGFKPSYGRLSRFGVIAYAQSLDTVGILTKKIDVLRKVFQVLDKYDAKDPTSLNDELRGLIEKNMKAKKSLKIGIVKEFNHESLPNEFHQLYPSFLEKLVNLGHEIYPVSIPSVKNSLPIYYTLSPAEAASNLSRYDGIRYGYRDSKLDIKDGVLFAPTRFKFGREVKNRIILGNYNLCSDAFKNNFIKAEKLRVNLIDEFDRIFKFPNVLTDSKGNPEGLDILLVPTSSKLPETIKKFQEEESKSPANSYINDVFTVPMSLAGLPTLSMPLKEKTPIGVQIVGQYGDDSTVLDFVESIS</sequence>
<comment type="similarity">
    <text evidence="5">Belongs to the amidase family. GatA subfamily.</text>
</comment>
<protein>
    <recommendedName>
        <fullName evidence="5">Glutamyl-tRNA(Gln) amidotransferase subunit A, mitochondrial</fullName>
        <shortName evidence="5">Glu-AdT subunit A</shortName>
        <ecNumber evidence="5">6.3.5.7</ecNumber>
    </recommendedName>
</protein>
<dbReference type="EMBL" id="OX291503">
    <property type="protein sequence ID" value="CAI1656856.1"/>
    <property type="molecule type" value="Genomic_DNA"/>
</dbReference>
<feature type="active site" description="Acyl-ester intermediate" evidence="5">
    <location>
        <position position="186"/>
    </location>
</feature>
<reference evidence="7" key="1">
    <citation type="submission" date="2022-08" db="EMBL/GenBank/DDBJ databases">
        <authorList>
            <person name="Byrne P K."/>
        </authorList>
    </citation>
    <scope>NUCLEOTIDE SEQUENCE</scope>
    <source>
        <strain evidence="7">UCD650</strain>
    </source>
</reference>
<evidence type="ECO:0000256" key="1">
    <source>
        <dbReference type="ARBA" id="ARBA00022598"/>
    </source>
</evidence>